<dbReference type="InterPro" id="IPR025485">
    <property type="entry name" value="DUF4377"/>
</dbReference>
<evidence type="ECO:0000313" key="1">
    <source>
        <dbReference type="EMBL" id="NVO99243.1"/>
    </source>
</evidence>
<name>A0A850QMC7_PHODD</name>
<dbReference type="GeneID" id="93397634"/>
<organism evidence="1 2">
    <name type="scientific">Photobacterium damselae subsp. damselae</name>
    <name type="common">Listonella damsela</name>
    <dbReference type="NCBI Taxonomy" id="85581"/>
    <lineage>
        <taxon>Bacteria</taxon>
        <taxon>Pseudomonadati</taxon>
        <taxon>Pseudomonadota</taxon>
        <taxon>Gammaproteobacteria</taxon>
        <taxon>Vibrionales</taxon>
        <taxon>Vibrionaceae</taxon>
        <taxon>Photobacterium</taxon>
    </lineage>
</organism>
<proteinExistence type="predicted"/>
<accession>A0A850QMC7</accession>
<reference evidence="1 2" key="1">
    <citation type="submission" date="2020-06" db="EMBL/GenBank/DDBJ databases">
        <title>Photobacterium damselae subsp. damselae comparative genomics.</title>
        <authorList>
            <person name="Osorio C.R."/>
        </authorList>
    </citation>
    <scope>NUCLEOTIDE SEQUENCE [LARGE SCALE GENOMIC DNA]</scope>
    <source>
        <strain evidence="1 2">TW250/03</strain>
    </source>
</reference>
<gene>
    <name evidence="1" type="ORF">HWA77_03355</name>
</gene>
<comment type="caution">
    <text evidence="1">The sequence shown here is derived from an EMBL/GenBank/DDBJ whole genome shotgun (WGS) entry which is preliminary data.</text>
</comment>
<evidence type="ECO:0000313" key="2">
    <source>
        <dbReference type="Proteomes" id="UP000533429"/>
    </source>
</evidence>
<sequence length="110" mass="12621">MKFFSVVFFSVLFALFFLVSCSSDRQSKTMEVTVGPQKTDCFGITPMKCLVVNEQLFYDSIDGFDFEPGYTYRLKIERTLAYPNGDVPADASIYHYKLIKILEKSAFQPQ</sequence>
<dbReference type="EMBL" id="JABXOR010000210">
    <property type="protein sequence ID" value="NVO99243.1"/>
    <property type="molecule type" value="Genomic_DNA"/>
</dbReference>
<dbReference type="PROSITE" id="PS51257">
    <property type="entry name" value="PROKAR_LIPOPROTEIN"/>
    <property type="match status" value="1"/>
</dbReference>
<dbReference type="Pfam" id="PF14302">
    <property type="entry name" value="DUF4377"/>
    <property type="match status" value="1"/>
</dbReference>
<dbReference type="Proteomes" id="UP000533429">
    <property type="component" value="Unassembled WGS sequence"/>
</dbReference>
<dbReference type="RefSeq" id="WP_069531582.1">
    <property type="nucleotide sequence ID" value="NZ_CP090485.1"/>
</dbReference>
<dbReference type="AlphaFoldDB" id="A0A850QMC7"/>
<protein>
    <submittedName>
        <fullName evidence="1">DUF4377 domain-containing protein</fullName>
    </submittedName>
</protein>